<dbReference type="AlphaFoldDB" id="A0A8D8TV57"/>
<evidence type="ECO:0000256" key="1">
    <source>
        <dbReference type="SAM" id="Phobius"/>
    </source>
</evidence>
<dbReference type="InterPro" id="IPR012464">
    <property type="entry name" value="DUF1676"/>
</dbReference>
<organism evidence="2">
    <name type="scientific">Cacopsylla melanoneura</name>
    <dbReference type="NCBI Taxonomy" id="428564"/>
    <lineage>
        <taxon>Eukaryota</taxon>
        <taxon>Metazoa</taxon>
        <taxon>Ecdysozoa</taxon>
        <taxon>Arthropoda</taxon>
        <taxon>Hexapoda</taxon>
        <taxon>Insecta</taxon>
        <taxon>Pterygota</taxon>
        <taxon>Neoptera</taxon>
        <taxon>Paraneoptera</taxon>
        <taxon>Hemiptera</taxon>
        <taxon>Sternorrhyncha</taxon>
        <taxon>Psylloidea</taxon>
        <taxon>Psyllidae</taxon>
        <taxon>Psyllinae</taxon>
        <taxon>Cacopsylla</taxon>
    </lineage>
</organism>
<dbReference type="PANTHER" id="PTHR21879:SF9">
    <property type="entry name" value="OSIRIS 16"/>
    <property type="match status" value="1"/>
</dbReference>
<accession>A0A8D8TV57</accession>
<dbReference type="PANTHER" id="PTHR21879">
    <property type="entry name" value="FI03362P-RELATED-RELATED"/>
    <property type="match status" value="1"/>
</dbReference>
<evidence type="ECO:0000313" key="2">
    <source>
        <dbReference type="EMBL" id="CAG6690792.1"/>
    </source>
</evidence>
<reference evidence="2" key="1">
    <citation type="submission" date="2021-05" db="EMBL/GenBank/DDBJ databases">
        <authorList>
            <person name="Alioto T."/>
            <person name="Alioto T."/>
            <person name="Gomez Garrido J."/>
        </authorList>
    </citation>
    <scope>NUCLEOTIDE SEQUENCE</scope>
</reference>
<keyword evidence="1" id="KW-0812">Transmembrane</keyword>
<feature type="transmembrane region" description="Helical" evidence="1">
    <location>
        <begin position="61"/>
        <end position="81"/>
    </location>
</feature>
<keyword evidence="1" id="KW-0472">Membrane</keyword>
<sequence length="170" mass="17964">MDDNMLGDMKTVTSNDVTKVDMATGRGKSGKKGGYSQHIMMAALASGATLIALAFKTIALLAGKALIASLISLAIAAASAFKGHHHSEPKSTTYEIVTKPIVTHTDAHHGSAGGHSHDALEQGYATYKRSIDTRPIEAANVDKVVYRIHTSANEPKTPVYIPIEAAAARR</sequence>
<name>A0A8D8TV57_9HEMI</name>
<dbReference type="EMBL" id="HBUF01299497">
    <property type="protein sequence ID" value="CAG6690792.1"/>
    <property type="molecule type" value="Transcribed_RNA"/>
</dbReference>
<dbReference type="GO" id="GO:0016020">
    <property type="term" value="C:membrane"/>
    <property type="evidence" value="ECO:0007669"/>
    <property type="project" value="TreeGrafter"/>
</dbReference>
<dbReference type="EMBL" id="HBUF01299496">
    <property type="protein sequence ID" value="CAG6690791.1"/>
    <property type="molecule type" value="Transcribed_RNA"/>
</dbReference>
<dbReference type="Pfam" id="PF07898">
    <property type="entry name" value="DUF1676"/>
    <property type="match status" value="1"/>
</dbReference>
<proteinExistence type="predicted"/>
<feature type="transmembrane region" description="Helical" evidence="1">
    <location>
        <begin position="35"/>
        <end position="55"/>
    </location>
</feature>
<protein>
    <submittedName>
        <fullName evidence="2">Uncharacterized protein</fullName>
    </submittedName>
</protein>
<keyword evidence="1" id="KW-1133">Transmembrane helix</keyword>